<evidence type="ECO:0000313" key="2">
    <source>
        <dbReference type="Proteomes" id="UP001415857"/>
    </source>
</evidence>
<name>A0AAP0X0C3_LIQFO</name>
<gene>
    <name evidence="1" type="ORF">L1049_012156</name>
</gene>
<evidence type="ECO:0000313" key="1">
    <source>
        <dbReference type="EMBL" id="KAK9283901.1"/>
    </source>
</evidence>
<accession>A0AAP0X0C3</accession>
<keyword evidence="2" id="KW-1185">Reference proteome</keyword>
<dbReference type="PANTHER" id="PTHR34130">
    <property type="entry name" value="OS08G0243800 PROTEIN"/>
    <property type="match status" value="1"/>
</dbReference>
<sequence>MDAKENYPELVDQEHTDLQDLDAEAAEETLSLCDLPIYNDAAEWDDFSKEDKNSSEDHEEFFEFLNQDFTASTLTPAENIIFCGKLIPHKPPVSEKTHKLESKPDQNPKKRGLFRWKSSPFAIPRREAHPKKRFLFRWKSASFNRLRIESRSDGVRRRCTDTNRNKYSKLQQVSGSKSFALPGSEKYDIPVRKVSILTSPAKSKSNLFMFGLLMRVPTEMELSDIRNRQQRRIPSMRFSQSFDRGEEVTVGKREGKGFWRLLRSSLGFGSHHANTVVKASFGCIPPL</sequence>
<reference evidence="1 2" key="1">
    <citation type="journal article" date="2024" name="Plant J.">
        <title>Genome sequences and population genomics reveal climatic adaptation and genomic divergence between two closely related sweetgum species.</title>
        <authorList>
            <person name="Xu W.Q."/>
            <person name="Ren C.Q."/>
            <person name="Zhang X.Y."/>
            <person name="Comes H.P."/>
            <person name="Liu X.H."/>
            <person name="Li Y.G."/>
            <person name="Kettle C.J."/>
            <person name="Jalonen R."/>
            <person name="Gaisberger H."/>
            <person name="Ma Y.Z."/>
            <person name="Qiu Y.X."/>
        </authorList>
    </citation>
    <scope>NUCLEOTIDE SEQUENCE [LARGE SCALE GENOMIC DNA]</scope>
    <source>
        <strain evidence="1">Hangzhou</strain>
    </source>
</reference>
<dbReference type="Proteomes" id="UP001415857">
    <property type="component" value="Unassembled WGS sequence"/>
</dbReference>
<comment type="caution">
    <text evidence="1">The sequence shown here is derived from an EMBL/GenBank/DDBJ whole genome shotgun (WGS) entry which is preliminary data.</text>
</comment>
<dbReference type="PANTHER" id="PTHR34130:SF5">
    <property type="entry name" value="OS08G0243800 PROTEIN"/>
    <property type="match status" value="1"/>
</dbReference>
<dbReference type="AlphaFoldDB" id="A0AAP0X0C3"/>
<protein>
    <submittedName>
        <fullName evidence="1">Uncharacterized protein</fullName>
    </submittedName>
</protein>
<organism evidence="1 2">
    <name type="scientific">Liquidambar formosana</name>
    <name type="common">Formosan gum</name>
    <dbReference type="NCBI Taxonomy" id="63359"/>
    <lineage>
        <taxon>Eukaryota</taxon>
        <taxon>Viridiplantae</taxon>
        <taxon>Streptophyta</taxon>
        <taxon>Embryophyta</taxon>
        <taxon>Tracheophyta</taxon>
        <taxon>Spermatophyta</taxon>
        <taxon>Magnoliopsida</taxon>
        <taxon>eudicotyledons</taxon>
        <taxon>Gunneridae</taxon>
        <taxon>Pentapetalae</taxon>
        <taxon>Saxifragales</taxon>
        <taxon>Altingiaceae</taxon>
        <taxon>Liquidambar</taxon>
    </lineage>
</organism>
<dbReference type="EMBL" id="JBBPBK010000006">
    <property type="protein sequence ID" value="KAK9283901.1"/>
    <property type="molecule type" value="Genomic_DNA"/>
</dbReference>
<proteinExistence type="predicted"/>